<dbReference type="AlphaFoldDB" id="A0A9D4C7U8"/>
<dbReference type="Proteomes" id="UP000828390">
    <property type="component" value="Unassembled WGS sequence"/>
</dbReference>
<evidence type="ECO:0000313" key="2">
    <source>
        <dbReference type="Proteomes" id="UP000828390"/>
    </source>
</evidence>
<name>A0A9D4C7U8_DREPO</name>
<proteinExistence type="predicted"/>
<keyword evidence="2" id="KW-1185">Reference proteome</keyword>
<organism evidence="1 2">
    <name type="scientific">Dreissena polymorpha</name>
    <name type="common">Zebra mussel</name>
    <name type="synonym">Mytilus polymorpha</name>
    <dbReference type="NCBI Taxonomy" id="45954"/>
    <lineage>
        <taxon>Eukaryota</taxon>
        <taxon>Metazoa</taxon>
        <taxon>Spiralia</taxon>
        <taxon>Lophotrochozoa</taxon>
        <taxon>Mollusca</taxon>
        <taxon>Bivalvia</taxon>
        <taxon>Autobranchia</taxon>
        <taxon>Heteroconchia</taxon>
        <taxon>Euheterodonta</taxon>
        <taxon>Imparidentia</taxon>
        <taxon>Neoheterodontei</taxon>
        <taxon>Myida</taxon>
        <taxon>Dreissenoidea</taxon>
        <taxon>Dreissenidae</taxon>
        <taxon>Dreissena</taxon>
    </lineage>
</organism>
<sequence>MDDLKEIQARDQDVKTIMSWVNGKSRPTFSDVASGSHYLKSMWNKFETLDLHD</sequence>
<gene>
    <name evidence="1" type="ORF">DPMN_061456</name>
</gene>
<protein>
    <submittedName>
        <fullName evidence="1">Uncharacterized protein</fullName>
    </submittedName>
</protein>
<comment type="caution">
    <text evidence="1">The sequence shown here is derived from an EMBL/GenBank/DDBJ whole genome shotgun (WGS) entry which is preliminary data.</text>
</comment>
<accession>A0A9D4C7U8</accession>
<reference evidence="1" key="2">
    <citation type="submission" date="2020-11" db="EMBL/GenBank/DDBJ databases">
        <authorList>
            <person name="McCartney M.A."/>
            <person name="Auch B."/>
            <person name="Kono T."/>
            <person name="Mallez S."/>
            <person name="Becker A."/>
            <person name="Gohl D.M."/>
            <person name="Silverstein K.A.T."/>
            <person name="Koren S."/>
            <person name="Bechman K.B."/>
            <person name="Herman A."/>
            <person name="Abrahante J.E."/>
            <person name="Garbe J."/>
        </authorList>
    </citation>
    <scope>NUCLEOTIDE SEQUENCE</scope>
    <source>
        <strain evidence="1">Duluth1</strain>
        <tissue evidence="1">Whole animal</tissue>
    </source>
</reference>
<reference evidence="1" key="1">
    <citation type="journal article" date="2019" name="bioRxiv">
        <title>The Genome of the Zebra Mussel, Dreissena polymorpha: A Resource for Invasive Species Research.</title>
        <authorList>
            <person name="McCartney M.A."/>
            <person name="Auch B."/>
            <person name="Kono T."/>
            <person name="Mallez S."/>
            <person name="Zhang Y."/>
            <person name="Obille A."/>
            <person name="Becker A."/>
            <person name="Abrahante J.E."/>
            <person name="Garbe J."/>
            <person name="Badalamenti J.P."/>
            <person name="Herman A."/>
            <person name="Mangelson H."/>
            <person name="Liachko I."/>
            <person name="Sullivan S."/>
            <person name="Sone E.D."/>
            <person name="Koren S."/>
            <person name="Silverstein K.A.T."/>
            <person name="Beckman K.B."/>
            <person name="Gohl D.M."/>
        </authorList>
    </citation>
    <scope>NUCLEOTIDE SEQUENCE</scope>
    <source>
        <strain evidence="1">Duluth1</strain>
        <tissue evidence="1">Whole animal</tissue>
    </source>
</reference>
<dbReference type="EMBL" id="JAIWYP010000013">
    <property type="protein sequence ID" value="KAH3718650.1"/>
    <property type="molecule type" value="Genomic_DNA"/>
</dbReference>
<evidence type="ECO:0000313" key="1">
    <source>
        <dbReference type="EMBL" id="KAH3718650.1"/>
    </source>
</evidence>